<dbReference type="SUPFAM" id="SSF52540">
    <property type="entry name" value="P-loop containing nucleoside triphosphate hydrolases"/>
    <property type="match status" value="1"/>
</dbReference>
<dbReference type="AlphaFoldDB" id="A0A382CVZ1"/>
<dbReference type="GO" id="GO:0005524">
    <property type="term" value="F:ATP binding"/>
    <property type="evidence" value="ECO:0007669"/>
    <property type="project" value="UniProtKB-KW"/>
</dbReference>
<dbReference type="InterPro" id="IPR003593">
    <property type="entry name" value="AAA+_ATPase"/>
</dbReference>
<proteinExistence type="predicted"/>
<keyword evidence="2" id="KW-0547">Nucleotide-binding</keyword>
<name>A0A382CVZ1_9ZZZZ</name>
<organism evidence="5">
    <name type="scientific">marine metagenome</name>
    <dbReference type="NCBI Taxonomy" id="408172"/>
    <lineage>
        <taxon>unclassified sequences</taxon>
        <taxon>metagenomes</taxon>
        <taxon>ecological metagenomes</taxon>
    </lineage>
</organism>
<dbReference type="PANTHER" id="PTHR42788">
    <property type="entry name" value="TAURINE IMPORT ATP-BINDING PROTEIN-RELATED"/>
    <property type="match status" value="1"/>
</dbReference>
<dbReference type="SMART" id="SM00382">
    <property type="entry name" value="AAA"/>
    <property type="match status" value="1"/>
</dbReference>
<sequence>MAEKSRIETQGLGMNFSSPMGTAAVLQDMNISVGHHEFVSVLGPSGCGKSTLFNIIAGLIEPSEGKVTVDGRSDSGRIGQCGYMMQRDLLMPWKTVAANVALGRIVKGYPRSEAFKAARKILDRYGLGEYADHYPNQLSGGMRQRAALARTFLAAEELLLLDEPFGALDNLTRLRMQSWLLDVWRDSAASILFITHDVDEAIRLSDRVYVLTERPATVAVTLEVGIERPRPYEIVLTPEFASYKTEALNHLHTGAGALFGSEQPGS</sequence>
<dbReference type="InterPro" id="IPR027417">
    <property type="entry name" value="P-loop_NTPase"/>
</dbReference>
<evidence type="ECO:0000256" key="3">
    <source>
        <dbReference type="ARBA" id="ARBA00022840"/>
    </source>
</evidence>
<reference evidence="5" key="1">
    <citation type="submission" date="2018-05" db="EMBL/GenBank/DDBJ databases">
        <authorList>
            <person name="Lanie J.A."/>
            <person name="Ng W.-L."/>
            <person name="Kazmierczak K.M."/>
            <person name="Andrzejewski T.M."/>
            <person name="Davidsen T.M."/>
            <person name="Wayne K.J."/>
            <person name="Tettelin H."/>
            <person name="Glass J.I."/>
            <person name="Rusch D."/>
            <person name="Podicherti R."/>
            <person name="Tsui H.-C.T."/>
            <person name="Winkler M.E."/>
        </authorList>
    </citation>
    <scope>NUCLEOTIDE SEQUENCE</scope>
</reference>
<keyword evidence="1" id="KW-0813">Transport</keyword>
<dbReference type="Pfam" id="PF00005">
    <property type="entry name" value="ABC_tran"/>
    <property type="match status" value="1"/>
</dbReference>
<evidence type="ECO:0000256" key="1">
    <source>
        <dbReference type="ARBA" id="ARBA00022448"/>
    </source>
</evidence>
<dbReference type="CDD" id="cd03293">
    <property type="entry name" value="ABC_NrtD_SsuB_transporters"/>
    <property type="match status" value="1"/>
</dbReference>
<dbReference type="InterPro" id="IPR003439">
    <property type="entry name" value="ABC_transporter-like_ATP-bd"/>
</dbReference>
<dbReference type="GO" id="GO:0016887">
    <property type="term" value="F:ATP hydrolysis activity"/>
    <property type="evidence" value="ECO:0007669"/>
    <property type="project" value="InterPro"/>
</dbReference>
<dbReference type="InterPro" id="IPR050166">
    <property type="entry name" value="ABC_transporter_ATP-bind"/>
</dbReference>
<evidence type="ECO:0000259" key="4">
    <source>
        <dbReference type="PROSITE" id="PS50893"/>
    </source>
</evidence>
<dbReference type="PANTHER" id="PTHR42788:SF2">
    <property type="entry name" value="ABC TRANSPORTER ATP-BINDING PROTEIN"/>
    <property type="match status" value="1"/>
</dbReference>
<evidence type="ECO:0000256" key="2">
    <source>
        <dbReference type="ARBA" id="ARBA00022741"/>
    </source>
</evidence>
<dbReference type="PROSITE" id="PS00211">
    <property type="entry name" value="ABC_TRANSPORTER_1"/>
    <property type="match status" value="1"/>
</dbReference>
<gene>
    <name evidence="5" type="ORF">METZ01_LOCUS182341</name>
</gene>
<dbReference type="InterPro" id="IPR017871">
    <property type="entry name" value="ABC_transporter-like_CS"/>
</dbReference>
<feature type="domain" description="ABC transporter" evidence="4">
    <location>
        <begin position="7"/>
        <end position="238"/>
    </location>
</feature>
<protein>
    <recommendedName>
        <fullName evidence="4">ABC transporter domain-containing protein</fullName>
    </recommendedName>
</protein>
<evidence type="ECO:0000313" key="5">
    <source>
        <dbReference type="EMBL" id="SVB29487.1"/>
    </source>
</evidence>
<dbReference type="Gene3D" id="3.40.50.300">
    <property type="entry name" value="P-loop containing nucleotide triphosphate hydrolases"/>
    <property type="match status" value="1"/>
</dbReference>
<keyword evidence="3" id="KW-0067">ATP-binding</keyword>
<dbReference type="PROSITE" id="PS50893">
    <property type="entry name" value="ABC_TRANSPORTER_2"/>
    <property type="match status" value="1"/>
</dbReference>
<dbReference type="EMBL" id="UINC01036074">
    <property type="protein sequence ID" value="SVB29487.1"/>
    <property type="molecule type" value="Genomic_DNA"/>
</dbReference>
<accession>A0A382CVZ1</accession>